<evidence type="ECO:0000256" key="2">
    <source>
        <dbReference type="ARBA" id="ARBA00023054"/>
    </source>
</evidence>
<reference evidence="7 8" key="1">
    <citation type="submission" date="2020-02" db="EMBL/GenBank/DDBJ databases">
        <title>Bacillus aquiflavi sp. nov., isolated from yellow water of strong flavor Chinese baijiu in Yibin region of China.</title>
        <authorList>
            <person name="Xie J."/>
        </authorList>
    </citation>
    <scope>NUCLEOTIDE SEQUENCE [LARGE SCALE GENOMIC DNA]</scope>
    <source>
        <strain evidence="7 8">3H-10</strain>
    </source>
</reference>
<dbReference type="EMBL" id="JAAIWN010000022">
    <property type="protein sequence ID" value="NEY81877.1"/>
    <property type="molecule type" value="Genomic_DNA"/>
</dbReference>
<dbReference type="InterPro" id="IPR055398">
    <property type="entry name" value="Rossmann-like_BshC"/>
</dbReference>
<evidence type="ECO:0000313" key="6">
    <source>
        <dbReference type="EMBL" id="MBA4537620.1"/>
    </source>
</evidence>
<gene>
    <name evidence="3 7" type="primary">bshC</name>
    <name evidence="7" type="ORF">G4D64_10265</name>
    <name evidence="6" type="ORF">H1Z61_10870</name>
</gene>
<dbReference type="EMBL" id="JACEIO010000024">
    <property type="protein sequence ID" value="MBA4537620.1"/>
    <property type="molecule type" value="Genomic_DNA"/>
</dbReference>
<keyword evidence="1 3" id="KW-0436">Ligase</keyword>
<evidence type="ECO:0000256" key="1">
    <source>
        <dbReference type="ARBA" id="ARBA00022598"/>
    </source>
</evidence>
<dbReference type="AlphaFoldDB" id="A0A6B3W047"/>
<dbReference type="RefSeq" id="WP_163242269.1">
    <property type="nucleotide sequence ID" value="NZ_JAAIWN010000022.1"/>
</dbReference>
<dbReference type="Pfam" id="PF24850">
    <property type="entry name" value="CC_BshC"/>
    <property type="match status" value="1"/>
</dbReference>
<evidence type="ECO:0000313" key="7">
    <source>
        <dbReference type="EMBL" id="NEY81877.1"/>
    </source>
</evidence>
<dbReference type="NCBIfam" id="TIGR03998">
    <property type="entry name" value="thiol_BshC"/>
    <property type="match status" value="1"/>
</dbReference>
<comment type="similarity">
    <text evidence="3">Belongs to the BshC family.</text>
</comment>
<dbReference type="Proteomes" id="UP000472971">
    <property type="component" value="Unassembled WGS sequence"/>
</dbReference>
<protein>
    <recommendedName>
        <fullName evidence="3">Putative cysteine ligase BshC</fullName>
        <ecNumber evidence="3">6.-.-.-</ecNumber>
    </recommendedName>
</protein>
<feature type="domain" description="Bacillithiol biosynthesis BshC C-terminal coiled-coil" evidence="5">
    <location>
        <begin position="383"/>
        <end position="540"/>
    </location>
</feature>
<comment type="function">
    <text evidence="3">Involved in bacillithiol (BSH) biosynthesis. May catalyze the last step of the pathway, the addition of cysteine to glucosamine malate (GlcN-Mal) to generate BSH.</text>
</comment>
<dbReference type="InterPro" id="IPR055399">
    <property type="entry name" value="CC_BshC"/>
</dbReference>
<dbReference type="GO" id="GO:0016874">
    <property type="term" value="F:ligase activity"/>
    <property type="evidence" value="ECO:0007669"/>
    <property type="project" value="UniProtKB-UniRule"/>
</dbReference>
<keyword evidence="2" id="KW-0175">Coiled coil</keyword>
<sequence>MEILNLTLPATNRFATQYTKEQSKIHKFFNYSHTDNEAYKLRLNDLHERTFNRGELVSVITNFMKRFPSSHQVEKSIEKLRQQNSVVVIGGQQAGLLTGPLYTVHKIISIIALAEQKEKELGVPVVPIFWIAGEDHDYDEVNHVYAESNGKLTKFVYPESCVEKRMVSHIPIKKDICYQWVEEIVETFGETNYTKKLLNFTKQIVNQSYTIVDFFAHIVMELFKDFGLLIVDSGDNNLRRLERELFIKQIHLWEQLSQSVIKQQEELAKLGFNRTISINTQSVNLFYYDNQERVLLEFDKERQLFVGKNGVHHFNTDSMLELARNHPEKLSTNVVARPLAQEYLFPTLAFIAGPGEIAYWAELQKAFELFNLKMPPVVPRLNITILDRSIETNMKELELDLYEVLSSGTQMKQAEFLESVKDTTLEHLFEETKRDLRDKYKNIEQRLITLDRGLLPLLQKNEQIIQSQIDFMSKKIEASLKEQHNVILKKFEQVENALKPLGSPQERILTGYYYINKYDFDFIRDLTKLPYQFDGKHKVVIV</sequence>
<evidence type="ECO:0000313" key="8">
    <source>
        <dbReference type="Proteomes" id="UP000472971"/>
    </source>
</evidence>
<keyword evidence="8" id="KW-1185">Reference proteome</keyword>
<dbReference type="HAMAP" id="MF_01867">
    <property type="entry name" value="BshC"/>
    <property type="match status" value="1"/>
</dbReference>
<evidence type="ECO:0000256" key="3">
    <source>
        <dbReference type="HAMAP-Rule" id="MF_01867"/>
    </source>
</evidence>
<name>A0A6B3W047_9BACI</name>
<dbReference type="Proteomes" id="UP000570010">
    <property type="component" value="Unassembled WGS sequence"/>
</dbReference>
<dbReference type="EC" id="6.-.-.-" evidence="3"/>
<organism evidence="7 8">
    <name type="scientific">Bacillus aquiflavi</name>
    <dbReference type="NCBI Taxonomy" id="2672567"/>
    <lineage>
        <taxon>Bacteria</taxon>
        <taxon>Bacillati</taxon>
        <taxon>Bacillota</taxon>
        <taxon>Bacilli</taxon>
        <taxon>Bacillales</taxon>
        <taxon>Bacillaceae</taxon>
        <taxon>Bacillus</taxon>
    </lineage>
</organism>
<evidence type="ECO:0000313" key="9">
    <source>
        <dbReference type="Proteomes" id="UP000570010"/>
    </source>
</evidence>
<accession>A0A6B3W047</accession>
<dbReference type="PIRSF" id="PIRSF012535">
    <property type="entry name" value="UCP012535"/>
    <property type="match status" value="1"/>
</dbReference>
<comment type="caution">
    <text evidence="7">The sequence shown here is derived from an EMBL/GenBank/DDBJ whole genome shotgun (WGS) entry which is preliminary data.</text>
</comment>
<proteinExistence type="inferred from homology"/>
<evidence type="ECO:0000259" key="4">
    <source>
        <dbReference type="Pfam" id="PF10079"/>
    </source>
</evidence>
<dbReference type="InterPro" id="IPR011199">
    <property type="entry name" value="Bacillithiol_biosynth_BshC"/>
</dbReference>
<feature type="domain" description="Bacillithiol biosynthesis BshC N-terminal Rossmann-like" evidence="4">
    <location>
        <begin position="1"/>
        <end position="381"/>
    </location>
</feature>
<dbReference type="Pfam" id="PF10079">
    <property type="entry name" value="Rossmann-like_BshC"/>
    <property type="match status" value="1"/>
</dbReference>
<evidence type="ECO:0000259" key="5">
    <source>
        <dbReference type="Pfam" id="PF24850"/>
    </source>
</evidence>
<reference evidence="6 9" key="2">
    <citation type="submission" date="2020-07" db="EMBL/GenBank/DDBJ databases">
        <authorList>
            <person name="Feng H."/>
        </authorList>
    </citation>
    <scope>NUCLEOTIDE SEQUENCE [LARGE SCALE GENOMIC DNA]</scope>
    <source>
        <strain evidence="6">S-12</strain>
        <strain evidence="9">s-12</strain>
    </source>
</reference>